<dbReference type="VEuPathDB" id="FungiDB:ACJ73_09658"/>
<keyword evidence="1" id="KW-0732">Signal</keyword>
<evidence type="ECO:0000313" key="2">
    <source>
        <dbReference type="EMBL" id="OJD10931.1"/>
    </source>
</evidence>
<evidence type="ECO:0000256" key="1">
    <source>
        <dbReference type="SAM" id="SignalP"/>
    </source>
</evidence>
<dbReference type="EMBL" id="LGTZ01002852">
    <property type="protein sequence ID" value="OJD10931.1"/>
    <property type="molecule type" value="Genomic_DNA"/>
</dbReference>
<accession>A0A1J9PSV2</accession>
<sequence>MKLWSLLAAFFTVVVIPAPAAAAEDIFFHQLWLQPPLNWLYGEKLGDRILEVFDAEYEKYNISDWVIVAEQKCIDWLFCNTTMIYSVGDGTPHKSWIGVVFQGPHAFQPEFYRQDGITDSTVLLKYRMDAV</sequence>
<comment type="caution">
    <text evidence="2">The sequence shown here is derived from an EMBL/GenBank/DDBJ whole genome shotgun (WGS) entry which is preliminary data.</text>
</comment>
<protein>
    <submittedName>
        <fullName evidence="2">Uncharacterized protein</fullName>
    </submittedName>
</protein>
<keyword evidence="3" id="KW-1185">Reference proteome</keyword>
<feature type="signal peptide" evidence="1">
    <location>
        <begin position="1"/>
        <end position="22"/>
    </location>
</feature>
<reference evidence="2 3" key="1">
    <citation type="submission" date="2015-08" db="EMBL/GenBank/DDBJ databases">
        <title>Emmonsia species relationships and genome sequence.</title>
        <authorList>
            <person name="Cuomo C.A."/>
            <person name="Schwartz I.S."/>
            <person name="Kenyon C."/>
            <person name="De Hoog G.S."/>
            <person name="Govender N.P."/>
            <person name="Botha A."/>
            <person name="Moreno L."/>
            <person name="De Vries M."/>
            <person name="Munoz J.F."/>
            <person name="Stielow J.B."/>
        </authorList>
    </citation>
    <scope>NUCLEOTIDE SEQUENCE [LARGE SCALE GENOMIC DNA]</scope>
    <source>
        <strain evidence="2 3">EI222</strain>
    </source>
</reference>
<dbReference type="AlphaFoldDB" id="A0A1J9PSV2"/>
<gene>
    <name evidence="2" type="ORF">ACJ73_09658</name>
</gene>
<evidence type="ECO:0000313" key="3">
    <source>
        <dbReference type="Proteomes" id="UP000242791"/>
    </source>
</evidence>
<feature type="chain" id="PRO_5011978324" evidence="1">
    <location>
        <begin position="23"/>
        <end position="131"/>
    </location>
</feature>
<name>A0A1J9PSV2_9EURO</name>
<organism evidence="2 3">
    <name type="scientific">Blastomyces percursus</name>
    <dbReference type="NCBI Taxonomy" id="1658174"/>
    <lineage>
        <taxon>Eukaryota</taxon>
        <taxon>Fungi</taxon>
        <taxon>Dikarya</taxon>
        <taxon>Ascomycota</taxon>
        <taxon>Pezizomycotina</taxon>
        <taxon>Eurotiomycetes</taxon>
        <taxon>Eurotiomycetidae</taxon>
        <taxon>Onygenales</taxon>
        <taxon>Ajellomycetaceae</taxon>
        <taxon>Blastomyces</taxon>
    </lineage>
</organism>
<dbReference type="OrthoDB" id="4188004at2759"/>
<proteinExistence type="predicted"/>
<dbReference type="Proteomes" id="UP000242791">
    <property type="component" value="Unassembled WGS sequence"/>
</dbReference>